<dbReference type="PANTHER" id="PTHR43355:SF2">
    <property type="entry name" value="FLAVIN REDUCTASE (NADPH)"/>
    <property type="match status" value="1"/>
</dbReference>
<accession>H4GJ71</accession>
<organism evidence="2 3">
    <name type="scientific">Limosilactobacillus gastricus PS3</name>
    <dbReference type="NCBI Taxonomy" id="1144300"/>
    <lineage>
        <taxon>Bacteria</taxon>
        <taxon>Bacillati</taxon>
        <taxon>Bacillota</taxon>
        <taxon>Bacilli</taxon>
        <taxon>Lactobacillales</taxon>
        <taxon>Lactobacillaceae</taxon>
        <taxon>Limosilactobacillus</taxon>
    </lineage>
</organism>
<evidence type="ECO:0000313" key="3">
    <source>
        <dbReference type="Proteomes" id="UP000004567"/>
    </source>
</evidence>
<proteinExistence type="predicted"/>
<dbReference type="InterPro" id="IPR051606">
    <property type="entry name" value="Polyketide_Oxido-like"/>
</dbReference>
<dbReference type="GO" id="GO:0016646">
    <property type="term" value="F:oxidoreductase activity, acting on the CH-NH group of donors, NAD or NADP as acceptor"/>
    <property type="evidence" value="ECO:0007669"/>
    <property type="project" value="TreeGrafter"/>
</dbReference>
<name>H4GJ71_9LACO</name>
<dbReference type="SUPFAM" id="SSF51735">
    <property type="entry name" value="NAD(P)-binding Rossmann-fold domains"/>
    <property type="match status" value="1"/>
</dbReference>
<dbReference type="InterPro" id="IPR036291">
    <property type="entry name" value="NAD(P)-bd_dom_sf"/>
</dbReference>
<dbReference type="Gene3D" id="3.40.50.720">
    <property type="entry name" value="NAD(P)-binding Rossmann-like Domain"/>
    <property type="match status" value="1"/>
</dbReference>
<comment type="caution">
    <text evidence="2">The sequence shown here is derived from an EMBL/GenBank/DDBJ whole genome shotgun (WGS) entry which is preliminary data.</text>
</comment>
<dbReference type="OrthoDB" id="9785372at2"/>
<protein>
    <submittedName>
        <fullName evidence="2">Putative FMN reductase</fullName>
    </submittedName>
</protein>
<dbReference type="Proteomes" id="UP000004567">
    <property type="component" value="Unassembled WGS sequence"/>
</dbReference>
<evidence type="ECO:0000259" key="1">
    <source>
        <dbReference type="Pfam" id="PF13460"/>
    </source>
</evidence>
<dbReference type="InterPro" id="IPR016040">
    <property type="entry name" value="NAD(P)-bd_dom"/>
</dbReference>
<reference evidence="2 3" key="1">
    <citation type="journal article" date="2013" name="Genome Announc.">
        <title>Genome Sequence of Lactobacillus gastricus PS3, a Strain Isolated from Human Milk.</title>
        <authorList>
            <person name="Martin V."/>
            <person name="Cardenas N."/>
            <person name="Jimenez E."/>
            <person name="Maldonado A."/>
            <person name="Rodriguez J.M."/>
            <person name="Fernandez L."/>
        </authorList>
    </citation>
    <scope>NUCLEOTIDE SEQUENCE [LARGE SCALE GENOMIC DNA]</scope>
    <source>
        <strain evidence="2 3">PS3</strain>
    </source>
</reference>
<sequence>MMLKVGIIGATGQAGSELTKAAQASGQIEVTALVRNGEKAKTMLGDQVKVLEKDAFALTKADLADFDVIVDAFATAPDQSYLQVDLAAKLVSFFRDTTSPRLVFILGAGSLQTGDDHHLFVDDIAKTHGANEWIAIPQNQLAELEFLQNVKNVNWVGVSPGAEFKVGPKATAVKYGHDELLFNDQGESFTTYATMGEVLTKEIIEPQYHQERFTVINQ</sequence>
<feature type="domain" description="NAD(P)-binding" evidence="1">
    <location>
        <begin position="9"/>
        <end position="163"/>
    </location>
</feature>
<dbReference type="AlphaFoldDB" id="H4GJ71"/>
<dbReference type="EMBL" id="AICN01000029">
    <property type="protein sequence ID" value="EHS87026.1"/>
    <property type="molecule type" value="Genomic_DNA"/>
</dbReference>
<dbReference type="PANTHER" id="PTHR43355">
    <property type="entry name" value="FLAVIN REDUCTASE (NADPH)"/>
    <property type="match status" value="1"/>
</dbReference>
<dbReference type="RefSeq" id="WP_007122104.1">
    <property type="nucleotide sequence ID" value="NZ_AICN01000029.1"/>
</dbReference>
<gene>
    <name evidence="2" type="ORF">PS3_5165</name>
</gene>
<dbReference type="PATRIC" id="fig|1144300.3.peg.719"/>
<dbReference type="STRING" id="1144300.PS3_5165"/>
<evidence type="ECO:0000313" key="2">
    <source>
        <dbReference type="EMBL" id="EHS87026.1"/>
    </source>
</evidence>
<dbReference type="Pfam" id="PF13460">
    <property type="entry name" value="NAD_binding_10"/>
    <property type="match status" value="1"/>
</dbReference>